<dbReference type="Proteomes" id="UP000682733">
    <property type="component" value="Unassembled WGS sequence"/>
</dbReference>
<reference evidence="1" key="1">
    <citation type="submission" date="2021-02" db="EMBL/GenBank/DDBJ databases">
        <authorList>
            <person name="Nowell W R."/>
        </authorList>
    </citation>
    <scope>NUCLEOTIDE SEQUENCE</scope>
</reference>
<proteinExistence type="predicted"/>
<protein>
    <recommendedName>
        <fullName evidence="3">Retrotransposon gag domain-containing protein</fullName>
    </recommendedName>
</protein>
<dbReference type="PANTHER" id="PTHR33194:SF4">
    <property type="entry name" value="CCHC-TYPE DOMAIN-CONTAINING PROTEIN"/>
    <property type="match status" value="1"/>
</dbReference>
<dbReference type="AlphaFoldDB" id="A0A8S2WVL7"/>
<comment type="caution">
    <text evidence="1">The sequence shown here is derived from an EMBL/GenBank/DDBJ whole genome shotgun (WGS) entry which is preliminary data.</text>
</comment>
<name>A0A8S2WVL7_9BILA</name>
<dbReference type="EMBL" id="CAJOBA010085536">
    <property type="protein sequence ID" value="CAF4461616.1"/>
    <property type="molecule type" value="Genomic_DNA"/>
</dbReference>
<evidence type="ECO:0008006" key="3">
    <source>
        <dbReference type="Google" id="ProtNLM"/>
    </source>
</evidence>
<dbReference type="PANTHER" id="PTHR33194">
    <property type="entry name" value="ZINC KNUCKLE DOMAINCONTAINING PROTEIN"/>
    <property type="match status" value="1"/>
</dbReference>
<organism evidence="1 2">
    <name type="scientific">Didymodactylos carnosus</name>
    <dbReference type="NCBI Taxonomy" id="1234261"/>
    <lineage>
        <taxon>Eukaryota</taxon>
        <taxon>Metazoa</taxon>
        <taxon>Spiralia</taxon>
        <taxon>Gnathifera</taxon>
        <taxon>Rotifera</taxon>
        <taxon>Eurotatoria</taxon>
        <taxon>Bdelloidea</taxon>
        <taxon>Philodinida</taxon>
        <taxon>Philodinidae</taxon>
        <taxon>Didymodactylos</taxon>
    </lineage>
</organism>
<accession>A0A8S2WVL7</accession>
<evidence type="ECO:0000313" key="2">
    <source>
        <dbReference type="Proteomes" id="UP000682733"/>
    </source>
</evidence>
<evidence type="ECO:0000313" key="1">
    <source>
        <dbReference type="EMBL" id="CAF4461616.1"/>
    </source>
</evidence>
<sequence length="230" mass="27054">MVQTRRQLRKQEESDQSQVSEEFKRLSVIEIEQINNPTEQRHIVYRPISFIMTEKLINTILSNNLEKLPKFGGKRNENVKKWLLDITNELNLVNLDDRQKLSVIQTFLLDDARRWFTNNMAMITEWSIFAIQIQKTFSSPIHQELAIKKIGARQQGLDETILHYYNDMMELFDTMDTDMNEQLKVAYLKAGLKVSLKKDVMRQDPKTPAQFLEMAQVEEKLDSSLTIQMD</sequence>
<gene>
    <name evidence="1" type="ORF">TMI583_LOCUS46284</name>
</gene>
<feature type="non-terminal residue" evidence="1">
    <location>
        <position position="230"/>
    </location>
</feature>